<feature type="coiled-coil region" evidence="1">
    <location>
        <begin position="62"/>
        <end position="89"/>
    </location>
</feature>
<reference evidence="3" key="1">
    <citation type="journal article" date="2014" name="Front. Microbiol.">
        <title>High frequency of phylogenetically diverse reductive dehalogenase-homologous genes in deep subseafloor sedimentary metagenomes.</title>
        <authorList>
            <person name="Kawai M."/>
            <person name="Futagami T."/>
            <person name="Toyoda A."/>
            <person name="Takaki Y."/>
            <person name="Nishi S."/>
            <person name="Hori S."/>
            <person name="Arai W."/>
            <person name="Tsubouchi T."/>
            <person name="Morono Y."/>
            <person name="Uchiyama I."/>
            <person name="Ito T."/>
            <person name="Fujiyama A."/>
            <person name="Inagaki F."/>
            <person name="Takami H."/>
        </authorList>
    </citation>
    <scope>NUCLEOTIDE SEQUENCE</scope>
    <source>
        <strain evidence="3">Expedition CK06-06</strain>
    </source>
</reference>
<evidence type="ECO:0000256" key="1">
    <source>
        <dbReference type="SAM" id="Coils"/>
    </source>
</evidence>
<sequence length="129" mass="15690">MKKERKKARPLKLFDSNELEDIDLDLEGDLKDVNLDLDLEDIKIDVDLKDLDFDNPFQERSLEYLRQSFLKMERKLEETKREYEKAQKDYYIRFMIEGVEGIENKKVAEERIPRERTHKKKTVPSRRRN</sequence>
<accession>X1MMN1</accession>
<dbReference type="AlphaFoldDB" id="X1MMN1"/>
<proteinExistence type="predicted"/>
<dbReference type="EMBL" id="BARV01030901">
    <property type="protein sequence ID" value="GAI32902.1"/>
    <property type="molecule type" value="Genomic_DNA"/>
</dbReference>
<feature type="region of interest" description="Disordered" evidence="2">
    <location>
        <begin position="110"/>
        <end position="129"/>
    </location>
</feature>
<gene>
    <name evidence="3" type="ORF">S06H3_48995</name>
</gene>
<evidence type="ECO:0000313" key="3">
    <source>
        <dbReference type="EMBL" id="GAI32902.1"/>
    </source>
</evidence>
<name>X1MMN1_9ZZZZ</name>
<protein>
    <submittedName>
        <fullName evidence="3">Uncharacterized protein</fullName>
    </submittedName>
</protein>
<evidence type="ECO:0000256" key="2">
    <source>
        <dbReference type="SAM" id="MobiDB-lite"/>
    </source>
</evidence>
<organism evidence="3">
    <name type="scientific">marine sediment metagenome</name>
    <dbReference type="NCBI Taxonomy" id="412755"/>
    <lineage>
        <taxon>unclassified sequences</taxon>
        <taxon>metagenomes</taxon>
        <taxon>ecological metagenomes</taxon>
    </lineage>
</organism>
<feature type="compositionally biased region" description="Basic residues" evidence="2">
    <location>
        <begin position="116"/>
        <end position="129"/>
    </location>
</feature>
<comment type="caution">
    <text evidence="3">The sequence shown here is derived from an EMBL/GenBank/DDBJ whole genome shotgun (WGS) entry which is preliminary data.</text>
</comment>
<keyword evidence="1" id="KW-0175">Coiled coil</keyword>